<evidence type="ECO:0000313" key="2">
    <source>
        <dbReference type="EMBL" id="SBT01113.1"/>
    </source>
</evidence>
<name>A0A1A8X789_PLAOA</name>
<reference evidence="3" key="1">
    <citation type="submission" date="2016-05" db="EMBL/GenBank/DDBJ databases">
        <authorList>
            <person name="Naeem Raeece"/>
        </authorList>
    </citation>
    <scope>NUCLEOTIDE SEQUENCE [LARGE SCALE GENOMIC DNA]</scope>
</reference>
<evidence type="ECO:0000313" key="3">
    <source>
        <dbReference type="Proteomes" id="UP000078546"/>
    </source>
</evidence>
<dbReference type="AlphaFoldDB" id="A0A1A8X789"/>
<protein>
    <submittedName>
        <fullName evidence="2">PIR Superfamily Protein</fullName>
    </submittedName>
</protein>
<feature type="transmembrane region" description="Helical" evidence="1">
    <location>
        <begin position="187"/>
        <end position="206"/>
    </location>
</feature>
<dbReference type="EMBL" id="FLQV01002301">
    <property type="protein sequence ID" value="SBT01113.1"/>
    <property type="molecule type" value="Genomic_DNA"/>
</dbReference>
<proteinExistence type="predicted"/>
<keyword evidence="1" id="KW-1133">Transmembrane helix</keyword>
<organism evidence="2 3">
    <name type="scientific">Plasmodium ovale curtisi</name>
    <dbReference type="NCBI Taxonomy" id="864141"/>
    <lineage>
        <taxon>Eukaryota</taxon>
        <taxon>Sar</taxon>
        <taxon>Alveolata</taxon>
        <taxon>Apicomplexa</taxon>
        <taxon>Aconoidasida</taxon>
        <taxon>Haemosporida</taxon>
        <taxon>Plasmodiidae</taxon>
        <taxon>Plasmodium</taxon>
        <taxon>Plasmodium (Plasmodium)</taxon>
    </lineage>
</organism>
<accession>A0A1A8X789</accession>
<dbReference type="VEuPathDB" id="PlasmoDB:PocGH01_00174700"/>
<keyword evidence="1" id="KW-0472">Membrane</keyword>
<keyword evidence="1" id="KW-0812">Transmembrane</keyword>
<gene>
    <name evidence="2" type="ORF">POVCU1_064610</name>
</gene>
<dbReference type="Proteomes" id="UP000078546">
    <property type="component" value="Unassembled WGS sequence"/>
</dbReference>
<sequence length="262" mass="30269">MAKPEVSLKELNYYKIFFKVRHQFNSVVDGKYDEFLYKEDQVLLNIALYLLENYNADYVLYCGTSTDECKDRCNFLNTWLNEKKSLYTSNGKCTHHNALWEQYIEGLWKKLESDEEQGKKCNRVLSPKEFPSKWIFSSCNNSNSVKIQHSCPDIPVCAVGDPRTASLQSQEHSCPPANCPTSSSCKGVLTTTYVVFGILLFTMYLLRFSSVGMKINNLIRGRKLKGRNVDNETNESFRNNDHSNMESLDRRFHVIYNSLQNS</sequence>
<evidence type="ECO:0000256" key="1">
    <source>
        <dbReference type="SAM" id="Phobius"/>
    </source>
</evidence>